<evidence type="ECO:0000256" key="7">
    <source>
        <dbReference type="ARBA" id="ARBA00033210"/>
    </source>
</evidence>
<evidence type="ECO:0000256" key="1">
    <source>
        <dbReference type="ARBA" id="ARBA00003413"/>
    </source>
</evidence>
<dbReference type="RefSeq" id="WP_131278860.1">
    <property type="nucleotide sequence ID" value="NZ_CP031395.1"/>
</dbReference>
<accession>A0A4P6UHS0</accession>
<feature type="domain" description="Calcineurin-like phosphoesterase" evidence="9">
    <location>
        <begin position="5"/>
        <end position="125"/>
    </location>
</feature>
<dbReference type="SUPFAM" id="SSF56300">
    <property type="entry name" value="Metallo-dependent phosphatases"/>
    <property type="match status" value="1"/>
</dbReference>
<dbReference type="NCBIfam" id="TIGR00668">
    <property type="entry name" value="apaH"/>
    <property type="match status" value="1"/>
</dbReference>
<proteinExistence type="inferred from homology"/>
<evidence type="ECO:0000313" key="11">
    <source>
        <dbReference type="Proteomes" id="UP000292939"/>
    </source>
</evidence>
<dbReference type="PANTHER" id="PTHR40942:SF4">
    <property type="entry name" value="CYTOCHROME C5"/>
    <property type="match status" value="1"/>
</dbReference>
<name>A0A4P6UHS0_9BURK</name>
<gene>
    <name evidence="10" type="ORF">DW355_07245</name>
</gene>
<dbReference type="InterPro" id="IPR029052">
    <property type="entry name" value="Metallo-depent_PP-like"/>
</dbReference>
<comment type="catalytic activity">
    <reaction evidence="8">
        <text>P(1),P(4)-bis(5'-adenosyl) tetraphosphate + H2O = 2 ADP + 2 H(+)</text>
        <dbReference type="Rhea" id="RHEA:24252"/>
        <dbReference type="ChEBI" id="CHEBI:15377"/>
        <dbReference type="ChEBI" id="CHEBI:15378"/>
        <dbReference type="ChEBI" id="CHEBI:58141"/>
        <dbReference type="ChEBI" id="CHEBI:456216"/>
        <dbReference type="EC" id="3.6.1.41"/>
    </reaction>
</comment>
<dbReference type="InterPro" id="IPR004617">
    <property type="entry name" value="ApaH"/>
</dbReference>
<dbReference type="KEGG" id="hgr:DW355_07245"/>
<dbReference type="InterPro" id="IPR004843">
    <property type="entry name" value="Calcineurin-like_PHP"/>
</dbReference>
<protein>
    <recommendedName>
        <fullName evidence="3">bis(5'-nucleosyl)-tetraphosphatase (symmetrical)</fullName>
        <ecNumber evidence="3">3.6.1.41</ecNumber>
    </recommendedName>
    <alternativeName>
        <fullName evidence="6">Ap4A hydrolase</fullName>
    </alternativeName>
    <alternativeName>
        <fullName evidence="5">Diadenosine 5',5'''-P1,P4-tetraphosphate pyrophosphohydrolase</fullName>
    </alternativeName>
    <alternativeName>
        <fullName evidence="7">Diadenosine tetraphosphatase</fullName>
    </alternativeName>
</protein>
<organism evidence="10 11">
    <name type="scientific">Hylemonella gracilis</name>
    <dbReference type="NCBI Taxonomy" id="80880"/>
    <lineage>
        <taxon>Bacteria</taxon>
        <taxon>Pseudomonadati</taxon>
        <taxon>Pseudomonadota</taxon>
        <taxon>Betaproteobacteria</taxon>
        <taxon>Burkholderiales</taxon>
        <taxon>Comamonadaceae</taxon>
        <taxon>Hylemonella</taxon>
    </lineage>
</organism>
<dbReference type="CDD" id="cd07422">
    <property type="entry name" value="MPP_ApaH"/>
    <property type="match status" value="1"/>
</dbReference>
<dbReference type="EC" id="3.6.1.41" evidence="3"/>
<reference evidence="10 11" key="1">
    <citation type="submission" date="2018-07" db="EMBL/GenBank/DDBJ databases">
        <title>Exploring interactions and the metabolic potential of the ultra-small soil bacteria Hylemonella gracilis.</title>
        <authorList>
            <person name="Tyc O."/>
            <person name="Kulkarni P."/>
            <person name="Gawehns F."/>
            <person name="Hundscheid M."/>
            <person name="Zweers H."/>
            <person name="Garbeva P."/>
        </authorList>
    </citation>
    <scope>NUCLEOTIDE SEQUENCE [LARGE SCALE GENOMIC DNA]</scope>
    <source>
        <strain evidence="10 11">NS1</strain>
    </source>
</reference>
<evidence type="ECO:0000256" key="4">
    <source>
        <dbReference type="ARBA" id="ARBA00022801"/>
    </source>
</evidence>
<keyword evidence="4" id="KW-0378">Hydrolase</keyword>
<dbReference type="Proteomes" id="UP000292939">
    <property type="component" value="Chromosome"/>
</dbReference>
<comment type="similarity">
    <text evidence="2">Belongs to the Ap4A hydrolase family.</text>
</comment>
<dbReference type="OrthoDB" id="9807890at2"/>
<dbReference type="PIRSF" id="PIRSF000903">
    <property type="entry name" value="B5n-ttraPtase_sm"/>
    <property type="match status" value="1"/>
</dbReference>
<evidence type="ECO:0000259" key="9">
    <source>
        <dbReference type="Pfam" id="PF00149"/>
    </source>
</evidence>
<dbReference type="Gene3D" id="3.60.21.10">
    <property type="match status" value="1"/>
</dbReference>
<dbReference type="EMBL" id="CP031395">
    <property type="protein sequence ID" value="QBK04602.1"/>
    <property type="molecule type" value="Genomic_DNA"/>
</dbReference>
<dbReference type="GO" id="GO:0008803">
    <property type="term" value="F:bis(5'-nucleosyl)-tetraphosphatase (symmetrical) activity"/>
    <property type="evidence" value="ECO:0007669"/>
    <property type="project" value="UniProtKB-EC"/>
</dbReference>
<comment type="function">
    <text evidence="1">Hydrolyzes diadenosine 5',5'''-P1,P4-tetraphosphate to yield ADP.</text>
</comment>
<evidence type="ECO:0000256" key="2">
    <source>
        <dbReference type="ARBA" id="ARBA00005419"/>
    </source>
</evidence>
<evidence type="ECO:0000313" key="10">
    <source>
        <dbReference type="EMBL" id="QBK04602.1"/>
    </source>
</evidence>
<dbReference type="AlphaFoldDB" id="A0A4P6UHS0"/>
<dbReference type="Pfam" id="PF00149">
    <property type="entry name" value="Metallophos"/>
    <property type="match status" value="1"/>
</dbReference>
<sequence length="289" mass="31826">MAHYLIGDVQGCDAALGRLLTAVDYSPSRDTLWLLGDLVNRGPSSAAVLRRLMRYEGAARCLLGNHDLHLLAVSLGVRRAHRGDTVDDILDAPDRDVLLGWVRHQSLALGATLEGHDFLMVHAGVLPQWSAAQTLALAAEVQDVLASPDWSTFIRRMYGNEPVAWRDDLQGDDRLRVIVNALTRLRFCTPEGAMEFSAKEGLDTAPAGYLPWFEVPGRRTASEDVTLAFGHWSTLGLAEPQNVFRRARLWALDSGCIWGGQLSALRVMPDVAATHVLIQEDCEPARKPF</sequence>
<dbReference type="PANTHER" id="PTHR40942">
    <property type="match status" value="1"/>
</dbReference>
<evidence type="ECO:0000256" key="3">
    <source>
        <dbReference type="ARBA" id="ARBA00012506"/>
    </source>
</evidence>
<evidence type="ECO:0000256" key="6">
    <source>
        <dbReference type="ARBA" id="ARBA00032248"/>
    </source>
</evidence>
<evidence type="ECO:0000256" key="8">
    <source>
        <dbReference type="ARBA" id="ARBA00049417"/>
    </source>
</evidence>
<evidence type="ECO:0000256" key="5">
    <source>
        <dbReference type="ARBA" id="ARBA00031248"/>
    </source>
</evidence>
<dbReference type="NCBIfam" id="NF001204">
    <property type="entry name" value="PRK00166.1"/>
    <property type="match status" value="1"/>
</dbReference>